<dbReference type="Gene3D" id="3.40.50.300">
    <property type="entry name" value="P-loop containing nucleotide triphosphate hydrolases"/>
    <property type="match status" value="1"/>
</dbReference>
<dbReference type="InterPro" id="IPR027417">
    <property type="entry name" value="P-loop_NTPase"/>
</dbReference>
<dbReference type="InterPro" id="IPR003959">
    <property type="entry name" value="ATPase_AAA_core"/>
</dbReference>
<dbReference type="PANTHER" id="PTHR43581:SF4">
    <property type="entry name" value="ATP_GTP PHOSPHATASE"/>
    <property type="match status" value="1"/>
</dbReference>
<dbReference type="EMBL" id="RKRF01000013">
    <property type="protein sequence ID" value="RPF50304.1"/>
    <property type="molecule type" value="Genomic_DNA"/>
</dbReference>
<dbReference type="InterPro" id="IPR051396">
    <property type="entry name" value="Bact_Antivir_Def_Nuclease"/>
</dbReference>
<dbReference type="GO" id="GO:0016887">
    <property type="term" value="F:ATP hydrolysis activity"/>
    <property type="evidence" value="ECO:0007669"/>
    <property type="project" value="InterPro"/>
</dbReference>
<dbReference type="InterPro" id="IPR041685">
    <property type="entry name" value="AAA_GajA/Old/RecF-like"/>
</dbReference>
<dbReference type="AlphaFoldDB" id="A0A3N5AZ12"/>
<keyword evidence="3" id="KW-1185">Reference proteome</keyword>
<reference evidence="2 3" key="1">
    <citation type="submission" date="2018-11" db="EMBL/GenBank/DDBJ databases">
        <title>Genomic Encyclopedia of Type Strains, Phase IV (KMG-IV): sequencing the most valuable type-strain genomes for metagenomic binning, comparative biology and taxonomic classification.</title>
        <authorList>
            <person name="Goeker M."/>
        </authorList>
    </citation>
    <scope>NUCLEOTIDE SEQUENCE [LARGE SCALE GENOMIC DNA]</scope>
    <source>
        <strain evidence="2 3">DSM 18090</strain>
    </source>
</reference>
<protein>
    <submittedName>
        <fullName evidence="2">Putative AbiEii toxin of type IV toxin-antitoxin system</fullName>
    </submittedName>
</protein>
<sequence>MPNDRNKISNIHIEKFRKLKEIDIEIADRITVIAGHNGIGKSTLLGLIANGSELKGHRSYFDKIYQSQFQELFHLDHDSDYSNNPDKKYSVILEYDYSEETLYKKCTISKHGDRLKIVPRNSNEQGVLKNESVLDVGANAKVPMPTIYIGMSRVIPIGESDNELYSLSTSSNAHPDDIEFLNNSYRTIIGNEDMDNERISKQNLRYSTKRSMGPEYKDYPYQAVSLGQDSLSTIITAIISFKKLKRELDEDYKGGILVIDEVDACLHPAAQERLLSILDKASKELSLQIVVTSHSLTIIKEIMSKKIQTLQNPADDNLYYNVIYLQDTIKPEIMDNPTYLKIKNDMFLQFNRYQDNTMDFKVYFEDYEALFIYQSILKHLDIDRLNDVNLDLIEAQINCDTLLKLPEKDSYFQDVLIIPDGDVKTKERYNMYIDRHKNICPLPTNDSPEILIYKYLNELLQNTDHPYWKNNQQHLHAQLVRDRMIKEIDDNIERQNDKKVREYFKEWFLKYEDVFSKTDIISYWMNDNQDEIVNFELNFKIALDFLMHKSINNYD</sequence>
<dbReference type="Pfam" id="PF13304">
    <property type="entry name" value="AAA_21"/>
    <property type="match status" value="1"/>
</dbReference>
<evidence type="ECO:0000313" key="3">
    <source>
        <dbReference type="Proteomes" id="UP000276443"/>
    </source>
</evidence>
<dbReference type="SUPFAM" id="SSF52540">
    <property type="entry name" value="P-loop containing nucleoside triphosphate hydrolases"/>
    <property type="match status" value="1"/>
</dbReference>
<organism evidence="2 3">
    <name type="scientific">Aquisalibacillus elongatus</name>
    <dbReference type="NCBI Taxonomy" id="485577"/>
    <lineage>
        <taxon>Bacteria</taxon>
        <taxon>Bacillati</taxon>
        <taxon>Bacillota</taxon>
        <taxon>Bacilli</taxon>
        <taxon>Bacillales</taxon>
        <taxon>Bacillaceae</taxon>
        <taxon>Aquisalibacillus</taxon>
    </lineage>
</organism>
<proteinExistence type="predicted"/>
<dbReference type="PANTHER" id="PTHR43581">
    <property type="entry name" value="ATP/GTP PHOSPHATASE"/>
    <property type="match status" value="1"/>
</dbReference>
<gene>
    <name evidence="2" type="ORF">EDC24_2739</name>
</gene>
<dbReference type="RefSeq" id="WP_170158596.1">
    <property type="nucleotide sequence ID" value="NZ_RKRF01000013.1"/>
</dbReference>
<dbReference type="SMART" id="SM00382">
    <property type="entry name" value="AAA"/>
    <property type="match status" value="1"/>
</dbReference>
<comment type="caution">
    <text evidence="2">The sequence shown here is derived from an EMBL/GenBank/DDBJ whole genome shotgun (WGS) entry which is preliminary data.</text>
</comment>
<evidence type="ECO:0000259" key="1">
    <source>
        <dbReference type="SMART" id="SM00382"/>
    </source>
</evidence>
<dbReference type="Pfam" id="PF13175">
    <property type="entry name" value="AAA_15"/>
    <property type="match status" value="1"/>
</dbReference>
<dbReference type="GO" id="GO:0005524">
    <property type="term" value="F:ATP binding"/>
    <property type="evidence" value="ECO:0007669"/>
    <property type="project" value="InterPro"/>
</dbReference>
<name>A0A3N5AZ12_9BACI</name>
<dbReference type="InterPro" id="IPR003593">
    <property type="entry name" value="AAA+_ATPase"/>
</dbReference>
<feature type="domain" description="AAA+ ATPase" evidence="1">
    <location>
        <begin position="27"/>
        <end position="313"/>
    </location>
</feature>
<accession>A0A3N5AZ12</accession>
<dbReference type="Proteomes" id="UP000276443">
    <property type="component" value="Unassembled WGS sequence"/>
</dbReference>
<evidence type="ECO:0000313" key="2">
    <source>
        <dbReference type="EMBL" id="RPF50304.1"/>
    </source>
</evidence>